<feature type="domain" description="60S ribosome subunit biogenesis protein NIP7 pre-PUA" evidence="1">
    <location>
        <begin position="1"/>
        <end position="83"/>
    </location>
</feature>
<dbReference type="Proteomes" id="UP000663868">
    <property type="component" value="Unassembled WGS sequence"/>
</dbReference>
<evidence type="ECO:0000259" key="1">
    <source>
        <dbReference type="Pfam" id="PF17833"/>
    </source>
</evidence>
<dbReference type="SUPFAM" id="SSF88802">
    <property type="entry name" value="Pre-PUA domain"/>
    <property type="match status" value="1"/>
</dbReference>
<dbReference type="FunFam" id="3.10.450.220:FF:000001">
    <property type="entry name" value="60S ribosome subunit biogenesis protein NIP7 homolog"/>
    <property type="match status" value="1"/>
</dbReference>
<dbReference type="CDD" id="cd21146">
    <property type="entry name" value="Nip7_N_euk"/>
    <property type="match status" value="1"/>
</dbReference>
<name>A0A820PE97_9BILA</name>
<protein>
    <recommendedName>
        <fullName evidence="1">60S ribosome subunit biogenesis protein NIP7 pre-PUA domain-containing protein</fullName>
    </recommendedName>
</protein>
<organism evidence="2 3">
    <name type="scientific">Adineta steineri</name>
    <dbReference type="NCBI Taxonomy" id="433720"/>
    <lineage>
        <taxon>Eukaryota</taxon>
        <taxon>Metazoa</taxon>
        <taxon>Spiralia</taxon>
        <taxon>Gnathifera</taxon>
        <taxon>Rotifera</taxon>
        <taxon>Eurotatoria</taxon>
        <taxon>Bdelloidea</taxon>
        <taxon>Adinetida</taxon>
        <taxon>Adinetidae</taxon>
        <taxon>Adineta</taxon>
    </lineage>
</organism>
<dbReference type="EMBL" id="CAJOBB010024870">
    <property type="protein sequence ID" value="CAF4404003.1"/>
    <property type="molecule type" value="Genomic_DNA"/>
</dbReference>
<dbReference type="Gene3D" id="3.10.450.220">
    <property type="match status" value="1"/>
</dbReference>
<evidence type="ECO:0000313" key="3">
    <source>
        <dbReference type="Proteomes" id="UP000663868"/>
    </source>
</evidence>
<accession>A0A820PE97</accession>
<comment type="caution">
    <text evidence="2">The sequence shown here is derived from an EMBL/GenBank/DDBJ whole genome shotgun (WGS) entry which is preliminary data.</text>
</comment>
<evidence type="ECO:0000313" key="2">
    <source>
        <dbReference type="EMBL" id="CAF4404003.1"/>
    </source>
</evidence>
<reference evidence="2" key="1">
    <citation type="submission" date="2021-02" db="EMBL/GenBank/DDBJ databases">
        <authorList>
            <person name="Nowell W R."/>
        </authorList>
    </citation>
    <scope>NUCLEOTIDE SEQUENCE</scope>
</reference>
<sequence>MRPLTDDETKILFEKLSKYIGDNIRMLLERPDGLYTFRLHRERVYYCSEAIIKYASNFPRKELLSFGTCFGRFTKTRKFRLHITALDFIAPYAKVKKI</sequence>
<proteinExistence type="predicted"/>
<dbReference type="AlphaFoldDB" id="A0A820PE97"/>
<dbReference type="Pfam" id="PF17833">
    <property type="entry name" value="pre-PUA_NIP7"/>
    <property type="match status" value="1"/>
</dbReference>
<gene>
    <name evidence="2" type="ORF">KXQ929_LOCUS51190</name>
</gene>
<dbReference type="InterPro" id="IPR040598">
    <property type="entry name" value="NIP7_N"/>
</dbReference>
<dbReference type="InterPro" id="IPR055359">
    <property type="entry name" value="Nip7_N_euk"/>
</dbReference>